<keyword evidence="6" id="KW-0472">Membrane</keyword>
<accession>A0A2S0DTJ2</accession>
<dbReference type="GO" id="GO:0007165">
    <property type="term" value="P:signal transduction"/>
    <property type="evidence" value="ECO:0007669"/>
    <property type="project" value="UniProtKB-KW"/>
</dbReference>
<evidence type="ECO:0000256" key="2">
    <source>
        <dbReference type="ARBA" id="ARBA00022606"/>
    </source>
</evidence>
<dbReference type="PANTHER" id="PTHR21137">
    <property type="entry name" value="ODORANT RECEPTOR"/>
    <property type="match status" value="1"/>
</dbReference>
<dbReference type="InterPro" id="IPR004117">
    <property type="entry name" value="7tm6_olfct_rcpt"/>
</dbReference>
<sequence>MNKSCILEPFIKCAIKNNSTPKVLRFEAWFPFDHHKTTIFPIVYFIQTLTSLQGYMMQVVIDGTTVFIVFHCCGQLTVLCKVVSNYKGVLKHDDSEETPVEIFRQSCSCTRCITNHYIYQAIFVEKVSNFFSSYNLLRIMMSTTNFCLMGYIAVQSREKNEASSFILEGSFILANMSSFFGCCWVGQQLINKNEELVYAVHEISWYKYDHKCIYPMLMLLTRTKRPLRLTCGIFFTLGHELYSQWISTACSYLSVYNAMKTSSQ</sequence>
<evidence type="ECO:0000256" key="6">
    <source>
        <dbReference type="ARBA" id="ARBA00023136"/>
    </source>
</evidence>
<dbReference type="GO" id="GO:0005886">
    <property type="term" value="C:plasma membrane"/>
    <property type="evidence" value="ECO:0007669"/>
    <property type="project" value="TreeGrafter"/>
</dbReference>
<reference evidence="9" key="2">
    <citation type="submission" date="2017-03" db="EMBL/GenBank/DDBJ databases">
        <authorList>
            <person name="Afonso C.L."/>
            <person name="Miller P.J."/>
            <person name="Scott M.A."/>
            <person name="Spackman E."/>
            <person name="Goraichik I."/>
            <person name="Dimitrov K.M."/>
            <person name="Suarez D.L."/>
            <person name="Swayne D.E."/>
        </authorList>
    </citation>
    <scope>NUCLEOTIDE SEQUENCE</scope>
</reference>
<protein>
    <submittedName>
        <fullName evidence="9">Odorant receptor 49b</fullName>
    </submittedName>
</protein>
<organism evidence="9">
    <name type="scientific">Aphidius gifuensis</name>
    <name type="common">Parasitoid wasp</name>
    <dbReference type="NCBI Taxonomy" id="684658"/>
    <lineage>
        <taxon>Eukaryota</taxon>
        <taxon>Metazoa</taxon>
        <taxon>Ecdysozoa</taxon>
        <taxon>Arthropoda</taxon>
        <taxon>Hexapoda</taxon>
        <taxon>Insecta</taxon>
        <taxon>Pterygota</taxon>
        <taxon>Neoptera</taxon>
        <taxon>Endopterygota</taxon>
        <taxon>Hymenoptera</taxon>
        <taxon>Apocrita</taxon>
        <taxon>Ichneumonoidea</taxon>
        <taxon>Braconidae</taxon>
        <taxon>Aphidiinae</taxon>
        <taxon>Aphidius</taxon>
    </lineage>
</organism>
<comment type="subcellular location">
    <subcellularLocation>
        <location evidence="1">Membrane</location>
        <topology evidence="1">Multi-pass membrane protein</topology>
    </subcellularLocation>
</comment>
<evidence type="ECO:0000256" key="5">
    <source>
        <dbReference type="ARBA" id="ARBA00022989"/>
    </source>
</evidence>
<keyword evidence="8" id="KW-0807">Transducer</keyword>
<keyword evidence="4" id="KW-0552">Olfaction</keyword>
<dbReference type="OrthoDB" id="8185860at2759"/>
<evidence type="ECO:0000256" key="3">
    <source>
        <dbReference type="ARBA" id="ARBA00022692"/>
    </source>
</evidence>
<evidence type="ECO:0000256" key="8">
    <source>
        <dbReference type="ARBA" id="ARBA00023224"/>
    </source>
</evidence>
<keyword evidence="7 9" id="KW-0675">Receptor</keyword>
<dbReference type="GO" id="GO:0005549">
    <property type="term" value="F:odorant binding"/>
    <property type="evidence" value="ECO:0007669"/>
    <property type="project" value="InterPro"/>
</dbReference>
<evidence type="ECO:0000313" key="9">
    <source>
        <dbReference type="EMBL" id="ATI09800.1"/>
    </source>
</evidence>
<evidence type="ECO:0000256" key="4">
    <source>
        <dbReference type="ARBA" id="ARBA00022725"/>
    </source>
</evidence>
<proteinExistence type="evidence at transcript level"/>
<dbReference type="AlphaFoldDB" id="A0A2S0DTJ2"/>
<dbReference type="GO" id="GO:0004984">
    <property type="term" value="F:olfactory receptor activity"/>
    <property type="evidence" value="ECO:0007669"/>
    <property type="project" value="InterPro"/>
</dbReference>
<evidence type="ECO:0000256" key="7">
    <source>
        <dbReference type="ARBA" id="ARBA00023170"/>
    </source>
</evidence>
<evidence type="ECO:0000256" key="1">
    <source>
        <dbReference type="ARBA" id="ARBA00004141"/>
    </source>
</evidence>
<dbReference type="PANTHER" id="PTHR21137:SF42">
    <property type="entry name" value="ODORANT RECEPTOR 83A"/>
    <property type="match status" value="1"/>
</dbReference>
<name>A0A2S0DTJ2_APHGI</name>
<keyword evidence="2" id="KW-0716">Sensory transduction</keyword>
<dbReference type="EMBL" id="KY809877">
    <property type="protein sequence ID" value="ATI09800.1"/>
    <property type="molecule type" value="mRNA"/>
</dbReference>
<dbReference type="Pfam" id="PF02949">
    <property type="entry name" value="7tm_6"/>
    <property type="match status" value="1"/>
</dbReference>
<reference evidence="9" key="1">
    <citation type="journal article" date="2017" name="PLoS ONE">
        <title>Identification and validation of reference genes for gene expression analysis in Aphidius gifuensis (Hymenoptera: Aphidiidae).</title>
        <authorList>
            <person name="Gao X.K."/>
            <person name="Zhang S."/>
            <person name="Luo J.Y."/>
            <person name="Wang C.Y."/>
            <person name="Lu L.M."/>
            <person name="Zhang L.J."/>
            <person name="Zhu X.Z."/>
            <person name="Wang L."/>
            <person name="Cui J.J."/>
        </authorList>
    </citation>
    <scope>NUCLEOTIDE SEQUENCE</scope>
</reference>
<keyword evidence="3" id="KW-0812">Transmembrane</keyword>
<keyword evidence="5" id="KW-1133">Transmembrane helix</keyword>